<name>A0ABQ9IGV3_9NEOP</name>
<evidence type="ECO:0000313" key="2">
    <source>
        <dbReference type="Proteomes" id="UP001159363"/>
    </source>
</evidence>
<keyword evidence="2" id="KW-1185">Reference proteome</keyword>
<comment type="caution">
    <text evidence="1">The sequence shown here is derived from an EMBL/GenBank/DDBJ whole genome shotgun (WGS) entry which is preliminary data.</text>
</comment>
<organism evidence="1 2">
    <name type="scientific">Dryococelus australis</name>
    <dbReference type="NCBI Taxonomy" id="614101"/>
    <lineage>
        <taxon>Eukaryota</taxon>
        <taxon>Metazoa</taxon>
        <taxon>Ecdysozoa</taxon>
        <taxon>Arthropoda</taxon>
        <taxon>Hexapoda</taxon>
        <taxon>Insecta</taxon>
        <taxon>Pterygota</taxon>
        <taxon>Neoptera</taxon>
        <taxon>Polyneoptera</taxon>
        <taxon>Phasmatodea</taxon>
        <taxon>Verophasmatodea</taxon>
        <taxon>Anareolatae</taxon>
        <taxon>Phasmatidae</taxon>
        <taxon>Eurycanthinae</taxon>
        <taxon>Dryococelus</taxon>
    </lineage>
</organism>
<evidence type="ECO:0000313" key="1">
    <source>
        <dbReference type="EMBL" id="KAJ8895910.1"/>
    </source>
</evidence>
<sequence length="394" mass="43189">MRIDSAGITRAGIDAVLSHQFGGGISAGRMEGALSLTQLPAPSEGMLVSEPYSCGTLVLLASHQGDTGSIPGRVTPDFRMWESFRTMQLVGGFSQGSPVYPALSFRRRSILTSITLIGSQDLDCTMAAPRLFPRTPSSSHMLMAVNITNMSTMTTPGAMFHGLLCSGTPTTMFADWTGPPTAPDLNPIENLWDELNRRVRARHGRSKSIAQLMVDWLQEEWRRIPADVLQTLVESMPDRVAAVIAARAPGAKATWSVNKGGEEEVCAKEIGCGNLKDMRSVREPDRHTHSHDNLVLQRPLASHQCERGSIFFRVTPGFSQLGIVLDDLSTEPILNQLYFTDTLRSFQNYTSDSSLERSTVAGKLGDQLVMVRAPPKNVTFRFVVSDNLVKRTEV</sequence>
<proteinExistence type="predicted"/>
<dbReference type="Gene3D" id="3.30.420.10">
    <property type="entry name" value="Ribonuclease H-like superfamily/Ribonuclease H"/>
    <property type="match status" value="1"/>
</dbReference>
<accession>A0ABQ9IGV3</accession>
<dbReference type="InterPro" id="IPR036397">
    <property type="entry name" value="RNaseH_sf"/>
</dbReference>
<dbReference type="EMBL" id="JARBHB010000001">
    <property type="protein sequence ID" value="KAJ8895910.1"/>
    <property type="molecule type" value="Genomic_DNA"/>
</dbReference>
<gene>
    <name evidence="1" type="ORF">PR048_001250</name>
</gene>
<protein>
    <submittedName>
        <fullName evidence="1">Uncharacterized protein</fullName>
    </submittedName>
</protein>
<reference evidence="1 2" key="1">
    <citation type="submission" date="2023-02" db="EMBL/GenBank/DDBJ databases">
        <title>LHISI_Scaffold_Assembly.</title>
        <authorList>
            <person name="Stuart O.P."/>
            <person name="Cleave R."/>
            <person name="Magrath M.J.L."/>
            <person name="Mikheyev A.S."/>
        </authorList>
    </citation>
    <scope>NUCLEOTIDE SEQUENCE [LARGE SCALE GENOMIC DNA]</scope>
    <source>
        <strain evidence="1">Daus_M_001</strain>
        <tissue evidence="1">Leg muscle</tissue>
    </source>
</reference>
<dbReference type="Proteomes" id="UP001159363">
    <property type="component" value="Chromosome 1"/>
</dbReference>